<sequence>MTSQSRVPIPPDLATAPPPPDTRRKGHRKGEKTAPRHGAADSDSDPTLRRCIVSGESFPKERMIRFVATPDGSVVADLDGKLPGRGLWLSARRDMVETATRKRAFSRAARQALTAPPDLADQVAMQLRNRCLDTLGFARRAGLVVAGFDKVKAEAKAGRVVLLLEAEDGAEDGRRKLTALAPKAPVVDMFSGAELAAILGRDHVVHVALVAGPLAQRPLVARLEHLIDRLVAYLGQGDCAEHVPAPAQGRTEPTEPAPAHAWSEGPSEHTDFDA</sequence>
<feature type="region of interest" description="Disordered" evidence="1">
    <location>
        <begin position="243"/>
        <end position="274"/>
    </location>
</feature>
<accession>A0A1N7JN48</accession>
<feature type="compositionally biased region" description="Pro residues" evidence="1">
    <location>
        <begin position="8"/>
        <end position="20"/>
    </location>
</feature>
<dbReference type="SUPFAM" id="SSF55315">
    <property type="entry name" value="L30e-like"/>
    <property type="match status" value="1"/>
</dbReference>
<gene>
    <name evidence="3" type="ORF">SAMN05421779_102390</name>
</gene>
<dbReference type="Proteomes" id="UP000185678">
    <property type="component" value="Unassembled WGS sequence"/>
</dbReference>
<dbReference type="NCBIfam" id="NF006622">
    <property type="entry name" value="PRK09190.1"/>
    <property type="match status" value="1"/>
</dbReference>
<dbReference type="PANTHER" id="PTHR34215:SF1">
    <property type="entry name" value="YLXR DOMAIN-CONTAINING PROTEIN"/>
    <property type="match status" value="1"/>
</dbReference>
<dbReference type="CDD" id="cd00279">
    <property type="entry name" value="YlxR"/>
    <property type="match status" value="1"/>
</dbReference>
<dbReference type="InterPro" id="IPR037465">
    <property type="entry name" value="YlxR"/>
</dbReference>
<feature type="domain" description="YlxR" evidence="2">
    <location>
        <begin position="49"/>
        <end position="123"/>
    </location>
</feature>
<dbReference type="InterPro" id="IPR029064">
    <property type="entry name" value="Ribosomal_eL30-like_sf"/>
</dbReference>
<evidence type="ECO:0000256" key="1">
    <source>
        <dbReference type="SAM" id="MobiDB-lite"/>
    </source>
</evidence>
<dbReference type="Pfam" id="PF04296">
    <property type="entry name" value="YlxR"/>
    <property type="match status" value="1"/>
</dbReference>
<dbReference type="Gene3D" id="3.30.1230.10">
    <property type="entry name" value="YlxR-like"/>
    <property type="match status" value="1"/>
</dbReference>
<dbReference type="EMBL" id="FTOA01000002">
    <property type="protein sequence ID" value="SIS50664.1"/>
    <property type="molecule type" value="Genomic_DNA"/>
</dbReference>
<feature type="region of interest" description="Disordered" evidence="1">
    <location>
        <begin position="1"/>
        <end position="47"/>
    </location>
</feature>
<dbReference type="SUPFAM" id="SSF64376">
    <property type="entry name" value="YlxR-like"/>
    <property type="match status" value="1"/>
</dbReference>
<feature type="compositionally biased region" description="Basic and acidic residues" evidence="1">
    <location>
        <begin position="31"/>
        <end position="40"/>
    </location>
</feature>
<evidence type="ECO:0000313" key="4">
    <source>
        <dbReference type="Proteomes" id="UP000185678"/>
    </source>
</evidence>
<dbReference type="STRING" id="80876.SAMN05421779_102390"/>
<proteinExistence type="predicted"/>
<organism evidence="3 4">
    <name type="scientific">Insolitispirillum peregrinum</name>
    <dbReference type="NCBI Taxonomy" id="80876"/>
    <lineage>
        <taxon>Bacteria</taxon>
        <taxon>Pseudomonadati</taxon>
        <taxon>Pseudomonadota</taxon>
        <taxon>Alphaproteobacteria</taxon>
        <taxon>Rhodospirillales</taxon>
        <taxon>Novispirillaceae</taxon>
        <taxon>Insolitispirillum</taxon>
    </lineage>
</organism>
<dbReference type="InterPro" id="IPR035931">
    <property type="entry name" value="YlxR-like_sf"/>
</dbReference>
<name>A0A1N7JN48_9PROT</name>
<evidence type="ECO:0000259" key="2">
    <source>
        <dbReference type="Pfam" id="PF04296"/>
    </source>
</evidence>
<dbReference type="Gene3D" id="3.30.1330.30">
    <property type="match status" value="1"/>
</dbReference>
<dbReference type="PANTHER" id="PTHR34215">
    <property type="entry name" value="BLL0784 PROTEIN"/>
    <property type="match status" value="1"/>
</dbReference>
<reference evidence="3 4" key="1">
    <citation type="submission" date="2017-01" db="EMBL/GenBank/DDBJ databases">
        <authorList>
            <person name="Mah S.A."/>
            <person name="Swanson W.J."/>
            <person name="Moy G.W."/>
            <person name="Vacquier V.D."/>
        </authorList>
    </citation>
    <scope>NUCLEOTIDE SEQUENCE [LARGE SCALE GENOMIC DNA]</scope>
    <source>
        <strain evidence="3 4">DSM 11589</strain>
    </source>
</reference>
<evidence type="ECO:0000313" key="3">
    <source>
        <dbReference type="EMBL" id="SIS50664.1"/>
    </source>
</evidence>
<dbReference type="RefSeq" id="WP_076399260.1">
    <property type="nucleotide sequence ID" value="NZ_FTOA01000002.1"/>
</dbReference>
<protein>
    <submittedName>
        <fullName evidence="3">Predicted RNA-binding protein YlxR, DUF448 family</fullName>
    </submittedName>
</protein>
<dbReference type="AlphaFoldDB" id="A0A1N7JN48"/>
<keyword evidence="4" id="KW-1185">Reference proteome</keyword>
<dbReference type="InterPro" id="IPR007393">
    <property type="entry name" value="YlxR_dom"/>
</dbReference>
<dbReference type="OrthoDB" id="9799836at2"/>